<dbReference type="InterPro" id="IPR003812">
    <property type="entry name" value="Fido"/>
</dbReference>
<dbReference type="PANTHER" id="PTHR39426:SF1">
    <property type="entry name" value="HOMOLOGY TO DEATH-ON-CURING PROTEIN OF PHAGE P1"/>
    <property type="match status" value="1"/>
</dbReference>
<dbReference type="RefSeq" id="WP_265214686.1">
    <property type="nucleotide sequence ID" value="NZ_JBGMEF010000013.1"/>
</dbReference>
<evidence type="ECO:0000259" key="1">
    <source>
        <dbReference type="PROSITE" id="PS51459"/>
    </source>
</evidence>
<dbReference type="Proteomes" id="UP001637994">
    <property type="component" value="Unassembled WGS sequence"/>
</dbReference>
<dbReference type="InterPro" id="IPR053737">
    <property type="entry name" value="Type_II_TA_Toxin"/>
</dbReference>
<dbReference type="PROSITE" id="PS51459">
    <property type="entry name" value="FIDO"/>
    <property type="match status" value="1"/>
</dbReference>
<organism evidence="2 3">
    <name type="scientific">Anaerococcus kampingae</name>
    <dbReference type="NCBI Taxonomy" id="3115614"/>
    <lineage>
        <taxon>Bacteria</taxon>
        <taxon>Bacillati</taxon>
        <taxon>Bacillota</taxon>
        <taxon>Tissierellia</taxon>
        <taxon>Tissierellales</taxon>
        <taxon>Peptoniphilaceae</taxon>
        <taxon>Anaerococcus</taxon>
    </lineage>
</organism>
<feature type="domain" description="Fido" evidence="1">
    <location>
        <begin position="4"/>
        <end position="122"/>
    </location>
</feature>
<dbReference type="PIRSF" id="PIRSF018297">
    <property type="entry name" value="Doc"/>
    <property type="match status" value="1"/>
</dbReference>
<accession>A0ABW9MBC4</accession>
<dbReference type="PANTHER" id="PTHR39426">
    <property type="entry name" value="HOMOLOGY TO DEATH-ON-CURING PROTEIN OF PHAGE P1"/>
    <property type="match status" value="1"/>
</dbReference>
<dbReference type="NCBIfam" id="TIGR01550">
    <property type="entry name" value="DOC_P1"/>
    <property type="match status" value="1"/>
</dbReference>
<evidence type="ECO:0000313" key="2">
    <source>
        <dbReference type="EMBL" id="MFO3666626.1"/>
    </source>
</evidence>
<dbReference type="InterPro" id="IPR006440">
    <property type="entry name" value="Doc"/>
</dbReference>
<sequence>MKKFTKEQVIQLHKSLIENFGGIEGVRDDDLLDLSINSAFQTMFGNNIYDTPVERACQLAYSFIMNHPFIDGNKRIGTYLMLIYLKLNGYKIIANDDEIINIIMEVASSNCNKNVFKDWICKNTERISYD</sequence>
<dbReference type="EMBL" id="JBGMEF010000013">
    <property type="protein sequence ID" value="MFO3666626.1"/>
    <property type="molecule type" value="Genomic_DNA"/>
</dbReference>
<evidence type="ECO:0000313" key="3">
    <source>
        <dbReference type="Proteomes" id="UP001637994"/>
    </source>
</evidence>
<gene>
    <name evidence="2" type="ORF">ACCQ42_02415</name>
</gene>
<comment type="caution">
    <text evidence="2">The sequence shown here is derived from an EMBL/GenBank/DDBJ whole genome shotgun (WGS) entry which is preliminary data.</text>
</comment>
<name>A0ABW9MBC4_9FIRM</name>
<proteinExistence type="predicted"/>
<keyword evidence="3" id="KW-1185">Reference proteome</keyword>
<dbReference type="Pfam" id="PF02661">
    <property type="entry name" value="Fic"/>
    <property type="match status" value="1"/>
</dbReference>
<protein>
    <submittedName>
        <fullName evidence="2">Type II toxin-antitoxin system death-on-curing family toxin</fullName>
    </submittedName>
</protein>
<dbReference type="InterPro" id="IPR036597">
    <property type="entry name" value="Fido-like_dom_sf"/>
</dbReference>
<dbReference type="SUPFAM" id="SSF140931">
    <property type="entry name" value="Fic-like"/>
    <property type="match status" value="1"/>
</dbReference>
<dbReference type="Gene3D" id="1.20.120.1870">
    <property type="entry name" value="Fic/DOC protein, Fido domain"/>
    <property type="match status" value="1"/>
</dbReference>
<reference evidence="2 3" key="1">
    <citation type="journal article" date="2025" name="Anaerobe">
        <title>Description of Anaerococcus kampingiae sp. nov., Anaerococcus groningensis sp. nov., Anaerococcus martiniensis sp. nov., and Anaerococcus cruorum sp. nov., isolated from human clinical specimens.</title>
        <authorList>
            <person name="Boiten K.E."/>
            <person name="Meijer J."/>
            <person name="van Wezel E.M."/>
            <person name="Veloo A.C.M."/>
        </authorList>
    </citation>
    <scope>NUCLEOTIDE SEQUENCE [LARGE SCALE GENOMIC DNA]</scope>
    <source>
        <strain evidence="2 3">ENR0874</strain>
    </source>
</reference>